<name>A0A2Z5PPM8_METMI</name>
<feature type="region of interest" description="Disordered" evidence="1">
    <location>
        <begin position="21"/>
        <end position="47"/>
    </location>
</feature>
<accession>A0A2Z5PPM8</accession>
<evidence type="ECO:0000313" key="2">
    <source>
        <dbReference type="EMBL" id="BAP63084.1"/>
    </source>
</evidence>
<evidence type="ECO:0000313" key="3">
    <source>
        <dbReference type="Proteomes" id="UP000263689"/>
    </source>
</evidence>
<evidence type="ECO:0000256" key="1">
    <source>
        <dbReference type="SAM" id="MobiDB-lite"/>
    </source>
</evidence>
<proteinExistence type="predicted"/>
<dbReference type="EMBL" id="AP011528">
    <property type="protein sequence ID" value="BAP63084.1"/>
    <property type="molecule type" value="Genomic_DNA"/>
</dbReference>
<protein>
    <submittedName>
        <fullName evidence="2">Uncharacterized protein</fullName>
    </submittedName>
</protein>
<dbReference type="KEGG" id="mmao:MMOS7_09980"/>
<dbReference type="AlphaFoldDB" id="A0A2Z5PPM8"/>
<dbReference type="Proteomes" id="UP000263689">
    <property type="component" value="Chromosome"/>
</dbReference>
<gene>
    <name evidence="2" type="ORF">MMOS7_09980</name>
</gene>
<reference evidence="2 3" key="1">
    <citation type="submission" date="2009-06" db="EMBL/GenBank/DDBJ databases">
        <title>Molecular Evidence for Microbiologically Influenced Corrosion from genome of Methanogen.</title>
        <authorList>
            <person name="Ito N."/>
            <person name="Tsurumaru H."/>
            <person name="Shimizu A."/>
            <person name="Harada T."/>
            <person name="Hosoyama A."/>
            <person name="Horikawa H."/>
            <person name="Wakai S."/>
            <person name="Sasaki K."/>
            <person name="Nishijima K."/>
            <person name="Ataku H."/>
            <person name="Yamazaki J."/>
            <person name="Mise M."/>
            <person name="Yamazaki S."/>
            <person name="Tanikawa S."/>
            <person name="Harayama S."/>
            <person name="Fujita N."/>
        </authorList>
    </citation>
    <scope>NUCLEOTIDE SEQUENCE [LARGE SCALE GENOMIC DNA]</scope>
    <source>
        <strain evidence="3">OS7 ( NBRC 103642)</strain>
    </source>
</reference>
<organism evidence="2 3">
    <name type="scientific">Methanococcus maripaludis OS7</name>
    <dbReference type="NCBI Taxonomy" id="637915"/>
    <lineage>
        <taxon>Archaea</taxon>
        <taxon>Methanobacteriati</taxon>
        <taxon>Methanobacteriota</taxon>
        <taxon>Methanomada group</taxon>
        <taxon>Methanococci</taxon>
        <taxon>Methanococcales</taxon>
        <taxon>Methanococcaceae</taxon>
        <taxon>Methanococcus</taxon>
    </lineage>
</organism>
<sequence>MEPIIMEVFDSSVERFEKIKENQQNQDSDFKNDIKDNENSEDLYNTEEFTCEEPDFPESEYDNPENEGFESLAHNLKNSMNNIFNKIKLAMDKPAVSIEKIEKGSEGNNNLLESINNKLDILIASNNEQTSKLDVITSEIDNVLSSIDNNSEKIIDALDAQDVKISGLLNLLQEIYEGVQDIKYILKEFTPENIDRASGVVDNLKCKIDSYMDNINEKAEA</sequence>
<feature type="compositionally biased region" description="Basic and acidic residues" evidence="1">
    <location>
        <begin position="28"/>
        <end position="38"/>
    </location>
</feature>